<dbReference type="SUPFAM" id="SSF57701">
    <property type="entry name" value="Zn2/Cys6 DNA-binding domain"/>
    <property type="match status" value="1"/>
</dbReference>
<protein>
    <submittedName>
        <fullName evidence="4">Fungal-specific transcription factor domain-containing protein</fullName>
    </submittedName>
</protein>
<dbReference type="Pfam" id="PF11951">
    <property type="entry name" value="Fungal_trans_2"/>
    <property type="match status" value="1"/>
</dbReference>
<evidence type="ECO:0000256" key="2">
    <source>
        <dbReference type="ARBA" id="ARBA00023242"/>
    </source>
</evidence>
<dbReference type="PANTHER" id="PTHR37534:SF49">
    <property type="entry name" value="LYSINE BIOSYNTHESIS REGULATORY PROTEIN LYS14"/>
    <property type="match status" value="1"/>
</dbReference>
<organism evidence="4 5">
    <name type="scientific">Dactylonectria macrodidyma</name>
    <dbReference type="NCBI Taxonomy" id="307937"/>
    <lineage>
        <taxon>Eukaryota</taxon>
        <taxon>Fungi</taxon>
        <taxon>Dikarya</taxon>
        <taxon>Ascomycota</taxon>
        <taxon>Pezizomycotina</taxon>
        <taxon>Sordariomycetes</taxon>
        <taxon>Hypocreomycetidae</taxon>
        <taxon>Hypocreales</taxon>
        <taxon>Nectriaceae</taxon>
        <taxon>Dactylonectria</taxon>
    </lineage>
</organism>
<comment type="caution">
    <text evidence="4">The sequence shown here is derived from an EMBL/GenBank/DDBJ whole genome shotgun (WGS) entry which is preliminary data.</text>
</comment>
<dbReference type="Pfam" id="PF00172">
    <property type="entry name" value="Zn_clus"/>
    <property type="match status" value="1"/>
</dbReference>
<proteinExistence type="predicted"/>
<dbReference type="InterPro" id="IPR001138">
    <property type="entry name" value="Zn2Cys6_DnaBD"/>
</dbReference>
<dbReference type="InterPro" id="IPR036864">
    <property type="entry name" value="Zn2-C6_fun-type_DNA-bd_sf"/>
</dbReference>
<dbReference type="SMART" id="SM00066">
    <property type="entry name" value="GAL4"/>
    <property type="match status" value="1"/>
</dbReference>
<dbReference type="OrthoDB" id="6730379at2759"/>
<evidence type="ECO:0000313" key="5">
    <source>
        <dbReference type="Proteomes" id="UP000738349"/>
    </source>
</evidence>
<dbReference type="GO" id="GO:0000981">
    <property type="term" value="F:DNA-binding transcription factor activity, RNA polymerase II-specific"/>
    <property type="evidence" value="ECO:0007669"/>
    <property type="project" value="InterPro"/>
</dbReference>
<dbReference type="GO" id="GO:0008270">
    <property type="term" value="F:zinc ion binding"/>
    <property type="evidence" value="ECO:0007669"/>
    <property type="project" value="InterPro"/>
</dbReference>
<dbReference type="AlphaFoldDB" id="A0A9P9FKS7"/>
<accession>A0A9P9FKS7</accession>
<dbReference type="EMBL" id="JAGMUV010000003">
    <property type="protein sequence ID" value="KAH7165220.1"/>
    <property type="molecule type" value="Genomic_DNA"/>
</dbReference>
<reference evidence="4" key="1">
    <citation type="journal article" date="2021" name="Nat. Commun.">
        <title>Genetic determinants of endophytism in the Arabidopsis root mycobiome.</title>
        <authorList>
            <person name="Mesny F."/>
            <person name="Miyauchi S."/>
            <person name="Thiergart T."/>
            <person name="Pickel B."/>
            <person name="Atanasova L."/>
            <person name="Karlsson M."/>
            <person name="Huettel B."/>
            <person name="Barry K.W."/>
            <person name="Haridas S."/>
            <person name="Chen C."/>
            <person name="Bauer D."/>
            <person name="Andreopoulos W."/>
            <person name="Pangilinan J."/>
            <person name="LaButti K."/>
            <person name="Riley R."/>
            <person name="Lipzen A."/>
            <person name="Clum A."/>
            <person name="Drula E."/>
            <person name="Henrissat B."/>
            <person name="Kohler A."/>
            <person name="Grigoriev I.V."/>
            <person name="Martin F.M."/>
            <person name="Hacquard S."/>
        </authorList>
    </citation>
    <scope>NUCLEOTIDE SEQUENCE</scope>
    <source>
        <strain evidence="4">MPI-CAGE-AT-0147</strain>
    </source>
</reference>
<keyword evidence="2" id="KW-0539">Nucleus</keyword>
<sequence>MERRSRNACWRCRERRVRCSLDKPTCRSCLRTNHRCQYGIKLTWREEALAKGICFGRQGVYGRMSEVHYSSRPSGCGIFRGDMFFLNTSVQDYDAVAGRAPLDNTADVAASTSTAPYHDWTATGDEEDNTEHLTLMLPPPILGDFSQVASAVGPLGVQLFEFFVTRICPNLSYSPTRNPYREFIIPLSLTSVPLFHAVTSWAANERSLKNGNASDDEGKRRFRTESIKHQIKALHGLREEIVLAQRDSSNGASILATIIMLSCNDICELCSDSWVAHLRAARVLCRIVWPTLQDRSNDFRRFCLMWFVSHDIMSRTAWIQDTLFEPSEWFAGDDETEIDPIISCSRGLIQQVSAVGALISDARAAAGGSCSSVSLAEVVQRNPIFRARRDAAELALQELQQRVTPCQDRDPTEQVKVAESKRLCSLIYLYSCLDGATPQTPVIQGLTSQVMKLFSELSTNASLTFPLFVAGTLGVWNEEDRRVVLDKFTELIRTRWMASVAKARDVVMQVWLERDLDKCRRWEDLVETKSRLLSLA</sequence>
<evidence type="ECO:0000259" key="3">
    <source>
        <dbReference type="PROSITE" id="PS50048"/>
    </source>
</evidence>
<dbReference type="PROSITE" id="PS00463">
    <property type="entry name" value="ZN2_CY6_FUNGAL_1"/>
    <property type="match status" value="1"/>
</dbReference>
<dbReference type="GO" id="GO:0045944">
    <property type="term" value="P:positive regulation of transcription by RNA polymerase II"/>
    <property type="evidence" value="ECO:0007669"/>
    <property type="project" value="TreeGrafter"/>
</dbReference>
<evidence type="ECO:0000313" key="4">
    <source>
        <dbReference type="EMBL" id="KAH7165220.1"/>
    </source>
</evidence>
<dbReference type="Proteomes" id="UP000738349">
    <property type="component" value="Unassembled WGS sequence"/>
</dbReference>
<dbReference type="PANTHER" id="PTHR37534">
    <property type="entry name" value="TRANSCRIPTIONAL ACTIVATOR PROTEIN UGA3"/>
    <property type="match status" value="1"/>
</dbReference>
<dbReference type="GO" id="GO:0005634">
    <property type="term" value="C:nucleus"/>
    <property type="evidence" value="ECO:0007669"/>
    <property type="project" value="UniProtKB-SubCell"/>
</dbReference>
<gene>
    <name evidence="4" type="ORF">EDB81DRAFT_249009</name>
</gene>
<feature type="domain" description="Zn(2)-C6 fungal-type" evidence="3">
    <location>
        <begin position="8"/>
        <end position="38"/>
    </location>
</feature>
<dbReference type="CDD" id="cd00067">
    <property type="entry name" value="GAL4"/>
    <property type="match status" value="1"/>
</dbReference>
<comment type="subcellular location">
    <subcellularLocation>
        <location evidence="1">Nucleus</location>
    </subcellularLocation>
</comment>
<dbReference type="InterPro" id="IPR021858">
    <property type="entry name" value="Fun_TF"/>
</dbReference>
<dbReference type="Gene3D" id="4.10.240.10">
    <property type="entry name" value="Zn(2)-C6 fungal-type DNA-binding domain"/>
    <property type="match status" value="1"/>
</dbReference>
<evidence type="ECO:0000256" key="1">
    <source>
        <dbReference type="ARBA" id="ARBA00004123"/>
    </source>
</evidence>
<dbReference type="PROSITE" id="PS50048">
    <property type="entry name" value="ZN2_CY6_FUNGAL_2"/>
    <property type="match status" value="1"/>
</dbReference>
<name>A0A9P9FKS7_9HYPO</name>
<dbReference type="GO" id="GO:0000976">
    <property type="term" value="F:transcription cis-regulatory region binding"/>
    <property type="evidence" value="ECO:0007669"/>
    <property type="project" value="TreeGrafter"/>
</dbReference>
<keyword evidence="5" id="KW-1185">Reference proteome</keyword>